<protein>
    <submittedName>
        <fullName evidence="7">Bacterial luciferase-like protein</fullName>
    </submittedName>
</protein>
<dbReference type="OMA" id="MNTASHI"/>
<keyword evidence="3" id="KW-0560">Oxidoreductase</keyword>
<dbReference type="Pfam" id="PF00296">
    <property type="entry name" value="Bac_luciferase"/>
    <property type="match status" value="1"/>
</dbReference>
<dbReference type="Proteomes" id="UP000016922">
    <property type="component" value="Unassembled WGS sequence"/>
</dbReference>
<dbReference type="PIRSF" id="PIRSF000337">
    <property type="entry name" value="NTA_MOA"/>
    <property type="match status" value="1"/>
</dbReference>
<dbReference type="InterPro" id="IPR051260">
    <property type="entry name" value="Diverse_substr_monoxygenases"/>
</dbReference>
<evidence type="ECO:0000259" key="6">
    <source>
        <dbReference type="Pfam" id="PF00296"/>
    </source>
</evidence>
<keyword evidence="2" id="KW-0288">FMN</keyword>
<comment type="similarity">
    <text evidence="5">Belongs to the NtaA/SnaA/DszA monooxygenase family.</text>
</comment>
<dbReference type="OrthoDB" id="5561043at2759"/>
<dbReference type="GeneID" id="19470330"/>
<dbReference type="InterPro" id="IPR016215">
    <property type="entry name" value="NTA_MOA"/>
</dbReference>
<dbReference type="Gene3D" id="3.20.20.30">
    <property type="entry name" value="Luciferase-like domain"/>
    <property type="match status" value="1"/>
</dbReference>
<dbReference type="KEGG" id="glz:GLAREA_11289"/>
<dbReference type="InterPro" id="IPR036661">
    <property type="entry name" value="Luciferase-like_sf"/>
</dbReference>
<gene>
    <name evidence="7" type="ORF">GLAREA_11289</name>
</gene>
<dbReference type="HOGENOM" id="CLU_022256_0_0_1"/>
<evidence type="ECO:0000313" key="8">
    <source>
        <dbReference type="Proteomes" id="UP000016922"/>
    </source>
</evidence>
<name>S3DEQ1_GLAL2</name>
<evidence type="ECO:0000313" key="7">
    <source>
        <dbReference type="EMBL" id="EPE35589.1"/>
    </source>
</evidence>
<dbReference type="AlphaFoldDB" id="S3DEQ1"/>
<keyword evidence="4" id="KW-0503">Monooxygenase</keyword>
<proteinExistence type="inferred from homology"/>
<keyword evidence="1" id="KW-0285">Flavoprotein</keyword>
<accession>S3DEQ1</accession>
<dbReference type="GO" id="GO:0004497">
    <property type="term" value="F:monooxygenase activity"/>
    <property type="evidence" value="ECO:0007669"/>
    <property type="project" value="UniProtKB-KW"/>
</dbReference>
<keyword evidence="8" id="KW-1185">Reference proteome</keyword>
<dbReference type="EMBL" id="KE145354">
    <property type="protein sequence ID" value="EPE35589.1"/>
    <property type="molecule type" value="Genomic_DNA"/>
</dbReference>
<organism evidence="7 8">
    <name type="scientific">Glarea lozoyensis (strain ATCC 20868 / MF5171)</name>
    <dbReference type="NCBI Taxonomy" id="1116229"/>
    <lineage>
        <taxon>Eukaryota</taxon>
        <taxon>Fungi</taxon>
        <taxon>Dikarya</taxon>
        <taxon>Ascomycota</taxon>
        <taxon>Pezizomycotina</taxon>
        <taxon>Leotiomycetes</taxon>
        <taxon>Helotiales</taxon>
        <taxon>Helotiaceae</taxon>
        <taxon>Glarea</taxon>
    </lineage>
</organism>
<dbReference type="PANTHER" id="PTHR30011">
    <property type="entry name" value="ALKANESULFONATE MONOOXYGENASE-RELATED"/>
    <property type="match status" value="1"/>
</dbReference>
<dbReference type="PANTHER" id="PTHR30011:SF16">
    <property type="entry name" value="C2H2 FINGER DOMAIN TRANSCRIPTION FACTOR (EUROFUNG)-RELATED"/>
    <property type="match status" value="1"/>
</dbReference>
<sequence length="529" mass="58620">MTTQKRRIQLNFFDTTCAGNNTTIGPWKDPKDASRNSKDRMDYYLWLARTAEKGKISSIFFADVYAGHEVYGGSMEATYAGGSQVGVLDPVVMIGPMAAVTKSVGFVVTGSSSYIKPYLLARTWSSMDHITNGRVAWNVVTSYSNSSARAMGQDSVVAHDKRYEAADEYMEIMYRLWEGCWGDGAQIFDVNKGSFGTAYDFSKIHKLDFQGKYHKLSGIHQTHPSPQRTPLLFQAGASKAGIQFAGKHAEGLFCGGSSIVRTKNYIKQVREVAVASGRSSDAVKFFLGITPIIGKTLGEAQEKFDTARKQAHVLGGLARFGGFTGVDLSPFPLDEPFEFKGELTDVGIHSAIENLKANPDIDQFGKERLWTPRKIGEIMAMGGDGVMPVGTPEMVADVFQKWFEEAGVDGFNVCYISNPQSYTDVVDLLVPELQKRDIFWKDYAVPGGTMRENFYAKQGQWQLPDDHPSAQYRWNAPEPKTCTDPLEGFRWNSPKVDLTTLLKTQEYAVRPLGEKLDTQENVSEVVVVA</sequence>
<evidence type="ECO:0000256" key="4">
    <source>
        <dbReference type="ARBA" id="ARBA00023033"/>
    </source>
</evidence>
<dbReference type="GO" id="GO:0016705">
    <property type="term" value="F:oxidoreductase activity, acting on paired donors, with incorporation or reduction of molecular oxygen"/>
    <property type="evidence" value="ECO:0007669"/>
    <property type="project" value="InterPro"/>
</dbReference>
<dbReference type="InterPro" id="IPR011251">
    <property type="entry name" value="Luciferase-like_dom"/>
</dbReference>
<dbReference type="NCBIfam" id="TIGR03860">
    <property type="entry name" value="FMN_nitrolo"/>
    <property type="match status" value="1"/>
</dbReference>
<dbReference type="eggNOG" id="ENOG502QSR6">
    <property type="taxonomic scope" value="Eukaryota"/>
</dbReference>
<reference evidence="7 8" key="1">
    <citation type="journal article" date="2013" name="BMC Genomics">
        <title>Genomics-driven discovery of the pneumocandin biosynthetic gene cluster in the fungus Glarea lozoyensis.</title>
        <authorList>
            <person name="Chen L."/>
            <person name="Yue Q."/>
            <person name="Zhang X."/>
            <person name="Xiang M."/>
            <person name="Wang C."/>
            <person name="Li S."/>
            <person name="Che Y."/>
            <person name="Ortiz-Lopez F.J."/>
            <person name="Bills G.F."/>
            <person name="Liu X."/>
            <person name="An Z."/>
        </authorList>
    </citation>
    <scope>NUCLEOTIDE SEQUENCE [LARGE SCALE GENOMIC DNA]</scope>
    <source>
        <strain evidence="8">ATCC 20868 / MF5171</strain>
    </source>
</reference>
<evidence type="ECO:0000256" key="3">
    <source>
        <dbReference type="ARBA" id="ARBA00023002"/>
    </source>
</evidence>
<dbReference type="RefSeq" id="XP_008077668.1">
    <property type="nucleotide sequence ID" value="XM_008079477.1"/>
</dbReference>
<evidence type="ECO:0000256" key="2">
    <source>
        <dbReference type="ARBA" id="ARBA00022643"/>
    </source>
</evidence>
<evidence type="ECO:0000256" key="5">
    <source>
        <dbReference type="ARBA" id="ARBA00033748"/>
    </source>
</evidence>
<feature type="domain" description="Luciferase-like" evidence="6">
    <location>
        <begin position="37"/>
        <end position="409"/>
    </location>
</feature>
<dbReference type="SUPFAM" id="SSF51679">
    <property type="entry name" value="Bacterial luciferase-like"/>
    <property type="match status" value="1"/>
</dbReference>
<evidence type="ECO:0000256" key="1">
    <source>
        <dbReference type="ARBA" id="ARBA00022630"/>
    </source>
</evidence>